<feature type="compositionally biased region" description="Polar residues" evidence="1">
    <location>
        <begin position="137"/>
        <end position="155"/>
    </location>
</feature>
<sequence>MDEEDVLLGSTLCDIGSLSEVDEAAVLGDDVLAEASTRKDSIDEKEELDYDEDFDEETGRSPRSSKFASERVEEGTEHFEAGKVVKLIKDNFFVWTNVKGHFHKSTAIWTIDHRRLSVKSMEASPEQDRLERRRKSSGPNSLVGQESEEPTTVASQMPPPPKLMRSGRKVLMNPHYRGAINAQPELLNWGSLKSVNVAGLGLQLRPCLPAVAQVTTIQPQAYMAVPSSSADFSKPPPLVPISNFTTPPPSFNMGYAAATPPTVLPTVDDWSKKVNGFLDKIAGPTRSSRRYSRSQSRSSFSSSRSRPRSYSSRSSSFSDSSRSSRSSPRNSRSRGRRSSSRRSGSRYLRRRSRSRSRYGDHGRGVLEKRSGRFEERKGQERHKSYYQDPNHQEKTIECAKAIGLDNEYLSKLEEQKKMREEILRKKEERRFQNVQRMGTNENLNDEKDGKNYAAAFTIRRVDTTVERTQHSNSGDSKKGDRRFQRARAKGPLKPEEKNDLKDINLSGGMRSPFKSSVGPEGKLLGQGSQRKNPEIGAQSSNGEIRFCAIDQDKRRMQMNQSKDPQQNTQFASGRLLTGASEKTGRKKPYLAVVIGTSNKKSPDLERMKLIASTVGPLKKIWISSPETVSVIFESHDSAKQFTYKYNGSSLAFLGFMAVLVDSLIVESRNAN</sequence>
<dbReference type="AlphaFoldDB" id="A0A0N4VJG0"/>
<feature type="compositionally biased region" description="Basic and acidic residues" evidence="1">
    <location>
        <begin position="357"/>
        <end position="392"/>
    </location>
</feature>
<feature type="compositionally biased region" description="Acidic residues" evidence="1">
    <location>
        <begin position="43"/>
        <end position="56"/>
    </location>
</feature>
<keyword evidence="3" id="KW-1185">Reference proteome</keyword>
<feature type="compositionally biased region" description="Low complexity" evidence="1">
    <location>
        <begin position="293"/>
        <end position="330"/>
    </location>
</feature>
<evidence type="ECO:0000256" key="1">
    <source>
        <dbReference type="SAM" id="MobiDB-lite"/>
    </source>
</evidence>
<accession>A0A0N4VJG0</accession>
<evidence type="ECO:0000313" key="4">
    <source>
        <dbReference type="WBParaSite" id="EVEC_0001098101-mRNA-1"/>
    </source>
</evidence>
<reference evidence="4" key="1">
    <citation type="submission" date="2017-02" db="UniProtKB">
        <authorList>
            <consortium name="WormBaseParasite"/>
        </authorList>
    </citation>
    <scope>IDENTIFICATION</scope>
</reference>
<dbReference type="OrthoDB" id="5865792at2759"/>
<feature type="region of interest" description="Disordered" evidence="1">
    <location>
        <begin position="120"/>
        <end position="166"/>
    </location>
</feature>
<feature type="compositionally biased region" description="Basic residues" evidence="1">
    <location>
        <begin position="331"/>
        <end position="356"/>
    </location>
</feature>
<evidence type="ECO:0000313" key="3">
    <source>
        <dbReference type="Proteomes" id="UP000274131"/>
    </source>
</evidence>
<organism evidence="4">
    <name type="scientific">Enterobius vermicularis</name>
    <name type="common">Human pinworm</name>
    <dbReference type="NCBI Taxonomy" id="51028"/>
    <lineage>
        <taxon>Eukaryota</taxon>
        <taxon>Metazoa</taxon>
        <taxon>Ecdysozoa</taxon>
        <taxon>Nematoda</taxon>
        <taxon>Chromadorea</taxon>
        <taxon>Rhabditida</taxon>
        <taxon>Spirurina</taxon>
        <taxon>Oxyuridomorpha</taxon>
        <taxon>Oxyuroidea</taxon>
        <taxon>Oxyuridae</taxon>
        <taxon>Enterobius</taxon>
    </lineage>
</organism>
<reference evidence="2 3" key="2">
    <citation type="submission" date="2018-10" db="EMBL/GenBank/DDBJ databases">
        <authorList>
            <consortium name="Pathogen Informatics"/>
        </authorList>
    </citation>
    <scope>NUCLEOTIDE SEQUENCE [LARGE SCALE GENOMIC DNA]</scope>
</reference>
<dbReference type="EMBL" id="UXUI01010719">
    <property type="protein sequence ID" value="VDD95555.1"/>
    <property type="molecule type" value="Genomic_DNA"/>
</dbReference>
<dbReference type="Proteomes" id="UP000274131">
    <property type="component" value="Unassembled WGS sequence"/>
</dbReference>
<proteinExistence type="predicted"/>
<evidence type="ECO:0000313" key="2">
    <source>
        <dbReference type="EMBL" id="VDD95555.1"/>
    </source>
</evidence>
<feature type="region of interest" description="Disordered" evidence="1">
    <location>
        <begin position="281"/>
        <end position="392"/>
    </location>
</feature>
<protein>
    <submittedName>
        <fullName evidence="4">RRM domain-containing protein</fullName>
    </submittedName>
</protein>
<feature type="region of interest" description="Disordered" evidence="1">
    <location>
        <begin position="463"/>
        <end position="538"/>
    </location>
</feature>
<gene>
    <name evidence="2" type="ORF">EVEC_LOCUS10306</name>
</gene>
<feature type="region of interest" description="Disordered" evidence="1">
    <location>
        <begin position="36"/>
        <end position="71"/>
    </location>
</feature>
<dbReference type="WBParaSite" id="EVEC_0001098101-mRNA-1">
    <property type="protein sequence ID" value="EVEC_0001098101-mRNA-1"/>
    <property type="gene ID" value="EVEC_0001098101"/>
</dbReference>
<feature type="compositionally biased region" description="Basic and acidic residues" evidence="1">
    <location>
        <begin position="463"/>
        <end position="483"/>
    </location>
</feature>
<feature type="compositionally biased region" description="Basic and acidic residues" evidence="1">
    <location>
        <begin position="492"/>
        <end position="502"/>
    </location>
</feature>
<name>A0A0N4VJG0_ENTVE</name>